<feature type="region of interest" description="Disordered" evidence="1">
    <location>
        <begin position="116"/>
        <end position="149"/>
    </location>
</feature>
<dbReference type="EMBL" id="JAEPRC010000931">
    <property type="protein sequence ID" value="KAG2190621.1"/>
    <property type="molecule type" value="Genomic_DNA"/>
</dbReference>
<sequence>MFWSLESRSINVVDANWKRIIKPKMSTGMVKYSVSEAEEKKPALNKLKNLKLEKCDNLEEYINRLINLKDLAGIKEDTSLTDYLLRGLEMDFVYDLLRRDSYYKEETCRKESSMRFNSEGQSYNRGQSRNHKFSRNYLQQPYGNEPISDKKLTRTAGKFNKKGAEALKCYDCGYTPFTYSQKAVCKNNPNNIKRNNKNRYKNFIVSTSAATMDTDDSSSDNDENEQRFAVATIVPKKKRKEASSKIDTDDSECKHFDSNYFRKMPNNNTNTNGLLYLPVILETNVGIKVTVK</sequence>
<protein>
    <submittedName>
        <fullName evidence="2">Uncharacterized protein</fullName>
    </submittedName>
</protein>
<evidence type="ECO:0000313" key="2">
    <source>
        <dbReference type="EMBL" id="KAG2190621.1"/>
    </source>
</evidence>
<feature type="compositionally biased region" description="Polar residues" evidence="1">
    <location>
        <begin position="116"/>
        <end position="127"/>
    </location>
</feature>
<organism evidence="2 3">
    <name type="scientific">Mucor plumbeus</name>
    <dbReference type="NCBI Taxonomy" id="97098"/>
    <lineage>
        <taxon>Eukaryota</taxon>
        <taxon>Fungi</taxon>
        <taxon>Fungi incertae sedis</taxon>
        <taxon>Mucoromycota</taxon>
        <taxon>Mucoromycotina</taxon>
        <taxon>Mucoromycetes</taxon>
        <taxon>Mucorales</taxon>
        <taxon>Mucorineae</taxon>
        <taxon>Mucoraceae</taxon>
        <taxon>Mucor</taxon>
    </lineage>
</organism>
<reference evidence="2" key="1">
    <citation type="submission" date="2020-12" db="EMBL/GenBank/DDBJ databases">
        <title>Metabolic potential, ecology and presence of endohyphal bacteria is reflected in genomic diversity of Mucoromycotina.</title>
        <authorList>
            <person name="Muszewska A."/>
            <person name="Okrasinska A."/>
            <person name="Steczkiewicz K."/>
            <person name="Drgas O."/>
            <person name="Orlowska M."/>
            <person name="Perlinska-Lenart U."/>
            <person name="Aleksandrzak-Piekarczyk T."/>
            <person name="Szatraj K."/>
            <person name="Zielenkiewicz U."/>
            <person name="Pilsyk S."/>
            <person name="Malc E."/>
            <person name="Mieczkowski P."/>
            <person name="Kruszewska J.S."/>
            <person name="Biernat P."/>
            <person name="Pawlowska J."/>
        </authorList>
    </citation>
    <scope>NUCLEOTIDE SEQUENCE</scope>
    <source>
        <strain evidence="2">CBS 226.32</strain>
    </source>
</reference>
<proteinExistence type="predicted"/>
<keyword evidence="3" id="KW-1185">Reference proteome</keyword>
<comment type="caution">
    <text evidence="2">The sequence shown here is derived from an EMBL/GenBank/DDBJ whole genome shotgun (WGS) entry which is preliminary data.</text>
</comment>
<accession>A0A8H7QFQ5</accession>
<evidence type="ECO:0000313" key="3">
    <source>
        <dbReference type="Proteomes" id="UP000650833"/>
    </source>
</evidence>
<dbReference type="AlphaFoldDB" id="A0A8H7QFQ5"/>
<name>A0A8H7QFQ5_9FUNG</name>
<evidence type="ECO:0000256" key="1">
    <source>
        <dbReference type="SAM" id="MobiDB-lite"/>
    </source>
</evidence>
<dbReference type="Proteomes" id="UP000650833">
    <property type="component" value="Unassembled WGS sequence"/>
</dbReference>
<gene>
    <name evidence="2" type="ORF">INT46_008751</name>
</gene>